<dbReference type="EMBL" id="BBIO01000006">
    <property type="protein sequence ID" value="GAK44903.1"/>
    <property type="molecule type" value="Genomic_DNA"/>
</dbReference>
<name>A0A081BA35_9HYPH</name>
<feature type="binding site" evidence="4">
    <location>
        <position position="342"/>
    </location>
    <ligand>
        <name>substrate</name>
    </ligand>
</feature>
<feature type="binding site" evidence="4">
    <location>
        <position position="237"/>
    </location>
    <ligand>
        <name>FAD</name>
        <dbReference type="ChEBI" id="CHEBI:57692"/>
    </ligand>
</feature>
<proteinExistence type="inferred from homology"/>
<dbReference type="SUPFAM" id="SSF51905">
    <property type="entry name" value="FAD/NAD(P)-binding domain"/>
    <property type="match status" value="1"/>
</dbReference>
<dbReference type="Gene3D" id="1.10.405.10">
    <property type="entry name" value="Guanine Nucleotide Dissociation Inhibitor, domain 1"/>
    <property type="match status" value="1"/>
</dbReference>
<dbReference type="RefSeq" id="WP_045445029.1">
    <property type="nucleotide sequence ID" value="NZ_BBIO01000006.1"/>
</dbReference>
<dbReference type="Pfam" id="PF01593">
    <property type="entry name" value="Amino_oxidase"/>
    <property type="match status" value="1"/>
</dbReference>
<accession>A0A081BA35</accession>
<dbReference type="InterPro" id="IPR002937">
    <property type="entry name" value="Amino_oxidase"/>
</dbReference>
<dbReference type="SUPFAM" id="SSF54373">
    <property type="entry name" value="FAD-linked reductases, C-terminal domain"/>
    <property type="match status" value="1"/>
</dbReference>
<feature type="binding site" evidence="4">
    <location>
        <position position="425"/>
    </location>
    <ligand>
        <name>FAD</name>
        <dbReference type="ChEBI" id="CHEBI:57692"/>
    </ligand>
</feature>
<comment type="similarity">
    <text evidence="2">Belongs to the flavin monoamine oxidase family.</text>
</comment>
<dbReference type="PRINTS" id="PR00757">
    <property type="entry name" value="AMINEOXDASEF"/>
</dbReference>
<evidence type="ECO:0000256" key="1">
    <source>
        <dbReference type="ARBA" id="ARBA00001974"/>
    </source>
</evidence>
<evidence type="ECO:0000259" key="5">
    <source>
        <dbReference type="Pfam" id="PF01593"/>
    </source>
</evidence>
<dbReference type="PANTHER" id="PTHR43563:SF1">
    <property type="entry name" value="AMINE OXIDASE [FLAVIN-CONTAINING] B"/>
    <property type="match status" value="1"/>
</dbReference>
<evidence type="ECO:0000256" key="2">
    <source>
        <dbReference type="ARBA" id="ARBA00005995"/>
    </source>
</evidence>
<evidence type="ECO:0000256" key="3">
    <source>
        <dbReference type="ARBA" id="ARBA00023002"/>
    </source>
</evidence>
<protein>
    <submittedName>
        <fullName evidence="6">Amine oxidase</fullName>
    </submittedName>
</protein>
<dbReference type="STRING" id="1333998.M2A_1402"/>
<sequence length="453" mass="49567">MSVESGAKVDVIIVGAGLAGLKAARELQAAGKSFVILEARERVGGRSKPGEIAGQPIDLGGQWVGPQQKLLLKEAAELGVETYPQYVKGKSLVGMDGKVEAYSGSVPKLPLFALLELARIEKRWGREAAALPPGAPWEAPRAREWDSQTLETWIRKNIRTHGAQEFARIVARAVFCAEPNQMSYLFFLEYLRQGHGLEVLIGTEGGAQEAKFRGGAWQVPKRMAARLETRIVYEAPVRAIEQDESGIKAHTDKGSFEGAFLIMAAPPVLAGRIQYNAPLPAKRDALLQRMPMGSVIKIHVAYEKPFWRERGLSGSVASNDRMFNVVFDQSPEDESLGILVGFMDGDHAVEMSQRGDNARREQAISDLVHYFGKEAGDPIAYIDQDWTAEEWSRGCYVAHMAPGVMTVFGDIIREPAGRIHWAGTETATEWVGYLDGALQSGIRAAGEVKARLG</sequence>
<dbReference type="Gene3D" id="3.90.660.10">
    <property type="match status" value="1"/>
</dbReference>
<dbReference type="Proteomes" id="UP000028702">
    <property type="component" value="Unassembled WGS sequence"/>
</dbReference>
<organism evidence="6 7">
    <name type="scientific">Tepidicaulis marinus</name>
    <dbReference type="NCBI Taxonomy" id="1333998"/>
    <lineage>
        <taxon>Bacteria</taxon>
        <taxon>Pseudomonadati</taxon>
        <taxon>Pseudomonadota</taxon>
        <taxon>Alphaproteobacteria</taxon>
        <taxon>Hyphomicrobiales</taxon>
        <taxon>Parvibaculaceae</taxon>
        <taxon>Tepidicaulis</taxon>
    </lineage>
</organism>
<gene>
    <name evidence="6" type="ORF">M2A_1402</name>
</gene>
<feature type="binding site" evidence="4">
    <location>
        <begin position="38"/>
        <end position="39"/>
    </location>
    <ligand>
        <name>FAD</name>
        <dbReference type="ChEBI" id="CHEBI:57692"/>
    </ligand>
</feature>
<dbReference type="InterPro" id="IPR036188">
    <property type="entry name" value="FAD/NAD-bd_sf"/>
</dbReference>
<dbReference type="AlphaFoldDB" id="A0A081BA35"/>
<comment type="cofactor">
    <cofactor evidence="1">
        <name>FAD</name>
        <dbReference type="ChEBI" id="CHEBI:57692"/>
    </cofactor>
</comment>
<dbReference type="InterPro" id="IPR001613">
    <property type="entry name" value="Flavin_amine_oxidase"/>
</dbReference>
<reference evidence="6 7" key="1">
    <citation type="submission" date="2014-07" db="EMBL/GenBank/DDBJ databases">
        <title>Tepidicaulis marinum gen. nov., sp. nov., a novel marine bacterium denitrifying nitrate to nitrous oxide strictly under microaerobic conditions.</title>
        <authorList>
            <person name="Takeuchi M."/>
            <person name="Yamagishi T."/>
            <person name="Kamagata Y."/>
            <person name="Oshima K."/>
            <person name="Hattori M."/>
            <person name="Katayama T."/>
            <person name="Hanada S."/>
            <person name="Tamaki H."/>
            <person name="Marumo K."/>
            <person name="Maeda H."/>
            <person name="Nedachi M."/>
            <person name="Iwasaki W."/>
            <person name="Suwa Y."/>
            <person name="Sakata S."/>
        </authorList>
    </citation>
    <scope>NUCLEOTIDE SEQUENCE [LARGE SCALE GENOMIC DNA]</scope>
    <source>
        <strain evidence="6 7">MA2</strain>
    </source>
</reference>
<evidence type="ECO:0000313" key="7">
    <source>
        <dbReference type="Proteomes" id="UP000028702"/>
    </source>
</evidence>
<dbReference type="InterPro" id="IPR050703">
    <property type="entry name" value="Flavin_MAO"/>
</dbReference>
<keyword evidence="3" id="KW-0560">Oxidoreductase</keyword>
<dbReference type="GO" id="GO:0016491">
    <property type="term" value="F:oxidoreductase activity"/>
    <property type="evidence" value="ECO:0007669"/>
    <property type="project" value="UniProtKB-KW"/>
</dbReference>
<comment type="caution">
    <text evidence="6">The sequence shown here is derived from an EMBL/GenBank/DDBJ whole genome shotgun (WGS) entry which is preliminary data.</text>
</comment>
<feature type="domain" description="Amine oxidase" evidence="5">
    <location>
        <begin position="18"/>
        <end position="448"/>
    </location>
</feature>
<dbReference type="PANTHER" id="PTHR43563">
    <property type="entry name" value="AMINE OXIDASE"/>
    <property type="match status" value="1"/>
</dbReference>
<evidence type="ECO:0000256" key="4">
    <source>
        <dbReference type="PIRSR" id="PIRSR601613-1"/>
    </source>
</evidence>
<dbReference type="Gene3D" id="3.50.50.60">
    <property type="entry name" value="FAD/NAD(P)-binding domain"/>
    <property type="match status" value="1"/>
</dbReference>
<evidence type="ECO:0000313" key="6">
    <source>
        <dbReference type="EMBL" id="GAK44903.1"/>
    </source>
</evidence>
<keyword evidence="7" id="KW-1185">Reference proteome</keyword>
<dbReference type="eggNOG" id="COG1231">
    <property type="taxonomic scope" value="Bacteria"/>
</dbReference>